<proteinExistence type="predicted"/>
<evidence type="ECO:0000313" key="2">
    <source>
        <dbReference type="Proteomes" id="UP000824890"/>
    </source>
</evidence>
<dbReference type="EMBL" id="JAGKQM010000001">
    <property type="protein sequence ID" value="KAH0941396.1"/>
    <property type="molecule type" value="Genomic_DNA"/>
</dbReference>
<reference evidence="1 2" key="1">
    <citation type="submission" date="2021-05" db="EMBL/GenBank/DDBJ databases">
        <title>Genome Assembly of Synthetic Allotetraploid Brassica napus Reveals Homoeologous Exchanges between Subgenomes.</title>
        <authorList>
            <person name="Davis J.T."/>
        </authorList>
    </citation>
    <scope>NUCLEOTIDE SEQUENCE [LARGE SCALE GENOMIC DNA]</scope>
    <source>
        <strain evidence="2">cv. Da-Ae</strain>
        <tissue evidence="1">Seedling</tissue>
    </source>
</reference>
<organism evidence="1 2">
    <name type="scientific">Brassica napus</name>
    <name type="common">Rape</name>
    <dbReference type="NCBI Taxonomy" id="3708"/>
    <lineage>
        <taxon>Eukaryota</taxon>
        <taxon>Viridiplantae</taxon>
        <taxon>Streptophyta</taxon>
        <taxon>Embryophyta</taxon>
        <taxon>Tracheophyta</taxon>
        <taxon>Spermatophyta</taxon>
        <taxon>Magnoliopsida</taxon>
        <taxon>eudicotyledons</taxon>
        <taxon>Gunneridae</taxon>
        <taxon>Pentapetalae</taxon>
        <taxon>rosids</taxon>
        <taxon>malvids</taxon>
        <taxon>Brassicales</taxon>
        <taxon>Brassicaceae</taxon>
        <taxon>Brassiceae</taxon>
        <taxon>Brassica</taxon>
    </lineage>
</organism>
<sequence>MSRRYSMKLQEGYQEYNQQKIQQEWFYQIGPWIGERIKVEMSDYASPEKSPFTIFCEYSALKHSTIQLAHSFDTKLQELRHFNRKTTTSKDELRASIRCIGRCIDSFEESFTEHAVVIDGKVDRPVVNFSEDLTNDQLRSNAKLLLKYFKKRTLRYFYDAFFPDPLDLHIDAVPKCDFIRSHLENFESLIDRVMMEAYACKTSSEDE</sequence>
<protein>
    <submittedName>
        <fullName evidence="1">Uncharacterized protein</fullName>
    </submittedName>
</protein>
<accession>A0ABQ8EII6</accession>
<comment type="caution">
    <text evidence="1">The sequence shown here is derived from an EMBL/GenBank/DDBJ whole genome shotgun (WGS) entry which is preliminary data.</text>
</comment>
<evidence type="ECO:0000313" key="1">
    <source>
        <dbReference type="EMBL" id="KAH0941396.1"/>
    </source>
</evidence>
<name>A0ABQ8EII6_BRANA</name>
<gene>
    <name evidence="1" type="ORF">HID58_001033</name>
</gene>
<keyword evidence="2" id="KW-1185">Reference proteome</keyword>
<dbReference type="Proteomes" id="UP000824890">
    <property type="component" value="Unassembled WGS sequence"/>
</dbReference>